<dbReference type="CAZy" id="GH64">
    <property type="family name" value="Glycoside Hydrolase Family 64"/>
</dbReference>
<feature type="compositionally biased region" description="Pro residues" evidence="1">
    <location>
        <begin position="259"/>
        <end position="286"/>
    </location>
</feature>
<evidence type="ECO:0000256" key="1">
    <source>
        <dbReference type="SAM" id="MobiDB-lite"/>
    </source>
</evidence>
<feature type="compositionally biased region" description="Low complexity" evidence="1">
    <location>
        <begin position="315"/>
        <end position="341"/>
    </location>
</feature>
<dbReference type="Pfam" id="PF16483">
    <property type="entry name" value="Glyco_hydro_64"/>
    <property type="match status" value="2"/>
</dbReference>
<reference evidence="3" key="2">
    <citation type="submission" date="2002-01" db="EMBL/GenBank/DDBJ databases">
        <authorList>
            <person name="German Neurospora genome project"/>
        </authorList>
    </citation>
    <scope>NUCLEOTIDE SEQUENCE</scope>
</reference>
<gene>
    <name evidence="3" type="primary">B14A6.090</name>
</gene>
<evidence type="ECO:0000313" key="3">
    <source>
        <dbReference type="EMBL" id="CAD21311.1"/>
    </source>
</evidence>
<dbReference type="Gene3D" id="2.60.110.10">
    <property type="entry name" value="Thaumatin"/>
    <property type="match status" value="1"/>
</dbReference>
<protein>
    <submittedName>
        <fullName evidence="3">Related to LAMINARIPENTAOSE-PRODUCING BETA-1, 3-GLUCANASE</fullName>
    </submittedName>
</protein>
<dbReference type="EMBL" id="AL670007">
    <property type="protein sequence ID" value="CAD21311.1"/>
    <property type="molecule type" value="Genomic_DNA"/>
</dbReference>
<dbReference type="Gene3D" id="3.30.920.50">
    <property type="entry name" value="Beta-1,3-glucanase, C-terminal domain"/>
    <property type="match status" value="1"/>
</dbReference>
<dbReference type="PANTHER" id="PTHR38165:SF1">
    <property type="entry name" value="GLUCANASE B"/>
    <property type="match status" value="1"/>
</dbReference>
<accession>Q8X0E8</accession>
<feature type="compositionally biased region" description="Pro residues" evidence="1">
    <location>
        <begin position="342"/>
        <end position="351"/>
    </location>
</feature>
<dbReference type="InterPro" id="IPR037176">
    <property type="entry name" value="Osmotin/thaumatin-like_sf"/>
</dbReference>
<dbReference type="PANTHER" id="PTHR38165">
    <property type="match status" value="1"/>
</dbReference>
<feature type="domain" description="GH64" evidence="2">
    <location>
        <begin position="2"/>
        <end position="496"/>
    </location>
</feature>
<evidence type="ECO:0000259" key="2">
    <source>
        <dbReference type="PROSITE" id="PS52006"/>
    </source>
</evidence>
<dbReference type="PROSITE" id="PS52006">
    <property type="entry name" value="GH64"/>
    <property type="match status" value="1"/>
</dbReference>
<name>Q8X0E8_NEUCS</name>
<dbReference type="InterPro" id="IPR037398">
    <property type="entry name" value="Glyco_hydro_64_fam"/>
</dbReference>
<dbReference type="InterPro" id="IPR032477">
    <property type="entry name" value="Glyco_hydro_64"/>
</dbReference>
<feature type="compositionally biased region" description="Basic residues" evidence="1">
    <location>
        <begin position="297"/>
        <end position="314"/>
    </location>
</feature>
<dbReference type="OMA" id="PVDCAIP"/>
<feature type="region of interest" description="Disordered" evidence="1">
    <location>
        <begin position="253"/>
        <end position="356"/>
    </location>
</feature>
<dbReference type="HOGENOM" id="CLU_032886_2_0_1"/>
<dbReference type="VEuPathDB" id="FungiDB:NCU01080"/>
<sequence>MPTSLTIHLVNTSPTPHIPIHAYITGLAIPSMARVFIQSDGRTTYFPPSPPPGKILQPFPVDCAIPVPPGPHPTVVTIPRIAGGRIWFCQGDKKLKFMLNPGGPGGGAALVEPSVLNPSDPNRDVDFAFCEFTLNDHQLFANISYVDFVPRLPIALTLVEKGTRRLQHVSGMRPDGLERIAQGLRDQAARDGWPWDKLVVHRPGMDRPLRVLAPTHGDAVGAKFDGYFEPLVDRVWERYCHFGKPCNGGHGAVFNADKPPGPPPGPRPGDAPGDRPPGPPPGPRPGDGPNGAPPRFGLRHVLQKFHGHHHHGHNGHAAAPQQPYYYPGQQQPYYYPGQQPYTPAPPPPPPQAEHQTHHLRINTQAAPGILTGHIPNLPSDPLLVGSEPFHRPTTADIFGCNSGPFTTGPNAVRNAIIPRLAAAFQRSSIIDCEDQPSDVETFYRWHVDGRPTNHYARVVHEWNADGKGYAFAYDDVQKDGGRDQSGKVEGGQVEVWVVEVGGGNIWVGYMGRVSLTMEHAMSLKVECQKRQTEARTV</sequence>
<organism evidence="3">
    <name type="scientific">Neurospora crassa</name>
    <dbReference type="NCBI Taxonomy" id="5141"/>
    <lineage>
        <taxon>Eukaryota</taxon>
        <taxon>Fungi</taxon>
        <taxon>Dikarya</taxon>
        <taxon>Ascomycota</taxon>
        <taxon>Pezizomycotina</taxon>
        <taxon>Sordariomycetes</taxon>
        <taxon>Sordariomycetidae</taxon>
        <taxon>Sordariales</taxon>
        <taxon>Sordariaceae</taxon>
        <taxon>Neurospora</taxon>
    </lineage>
</organism>
<dbReference type="InterPro" id="IPR042517">
    <property type="entry name" value="Glyco_hydro_64_N_2"/>
</dbReference>
<proteinExistence type="predicted"/>
<reference evidence="3" key="1">
    <citation type="submission" date="2002-01" db="EMBL/GenBank/DDBJ databases">
        <authorList>
            <person name="Schulte U."/>
            <person name="Aign V."/>
            <person name="Hoheisel J."/>
            <person name="Brandt P."/>
            <person name="Fartmann B."/>
            <person name="Holland R."/>
            <person name="Nyakatura G."/>
            <person name="Mewes H.W."/>
            <person name="Mannhaupt G."/>
        </authorList>
    </citation>
    <scope>NUCLEOTIDE SEQUENCE</scope>
</reference>
<dbReference type="AlphaFoldDB" id="Q8X0E8"/>
<dbReference type="PhylomeDB" id="Q8X0E8"/>